<dbReference type="PANTHER" id="PTHR10815:SF5">
    <property type="entry name" value="METHYLATED-DNA--PROTEIN-CYSTEINE METHYLTRANSFERASE"/>
    <property type="match status" value="1"/>
</dbReference>
<keyword evidence="3" id="KW-0808">Transferase</keyword>
<accession>A0ABN1JSN3</accession>
<evidence type="ECO:0000256" key="6">
    <source>
        <dbReference type="ARBA" id="ARBA00049348"/>
    </source>
</evidence>
<dbReference type="PROSITE" id="PS00374">
    <property type="entry name" value="MGMT"/>
    <property type="match status" value="1"/>
</dbReference>
<dbReference type="RefSeq" id="WP_343763354.1">
    <property type="nucleotide sequence ID" value="NZ_BAAACG010000017.1"/>
</dbReference>
<dbReference type="PANTHER" id="PTHR10815">
    <property type="entry name" value="METHYLATED-DNA--PROTEIN-CYSTEINE METHYLTRANSFERASE"/>
    <property type="match status" value="1"/>
</dbReference>
<evidence type="ECO:0000256" key="5">
    <source>
        <dbReference type="ARBA" id="ARBA00023204"/>
    </source>
</evidence>
<dbReference type="Gene3D" id="1.10.10.10">
    <property type="entry name" value="Winged helix-like DNA-binding domain superfamily/Winged helix DNA-binding domain"/>
    <property type="match status" value="1"/>
</dbReference>
<dbReference type="InterPro" id="IPR001497">
    <property type="entry name" value="MethylDNA_cys_MeTrfase_AS"/>
</dbReference>
<comment type="catalytic activity">
    <reaction evidence="1">
        <text>a 4-O-methyl-thymidine in DNA + L-cysteinyl-[protein] = a thymidine in DNA + S-methyl-L-cysteinyl-[protein]</text>
        <dbReference type="Rhea" id="RHEA:53428"/>
        <dbReference type="Rhea" id="RHEA-COMP:10131"/>
        <dbReference type="Rhea" id="RHEA-COMP:10132"/>
        <dbReference type="Rhea" id="RHEA-COMP:13555"/>
        <dbReference type="Rhea" id="RHEA-COMP:13556"/>
        <dbReference type="ChEBI" id="CHEBI:29950"/>
        <dbReference type="ChEBI" id="CHEBI:82612"/>
        <dbReference type="ChEBI" id="CHEBI:137386"/>
        <dbReference type="ChEBI" id="CHEBI:137387"/>
        <dbReference type="EC" id="2.1.1.63"/>
    </reaction>
</comment>
<evidence type="ECO:0000313" key="8">
    <source>
        <dbReference type="EMBL" id="GAA0745811.1"/>
    </source>
</evidence>
<evidence type="ECO:0000256" key="1">
    <source>
        <dbReference type="ARBA" id="ARBA00001286"/>
    </source>
</evidence>
<evidence type="ECO:0000256" key="2">
    <source>
        <dbReference type="ARBA" id="ARBA00022603"/>
    </source>
</evidence>
<dbReference type="Pfam" id="PF01035">
    <property type="entry name" value="DNA_binding_1"/>
    <property type="match status" value="1"/>
</dbReference>
<evidence type="ECO:0000256" key="3">
    <source>
        <dbReference type="ARBA" id="ARBA00022679"/>
    </source>
</evidence>
<evidence type="ECO:0000256" key="4">
    <source>
        <dbReference type="ARBA" id="ARBA00022763"/>
    </source>
</evidence>
<keyword evidence="5" id="KW-0234">DNA repair</keyword>
<keyword evidence="9" id="KW-1185">Reference proteome</keyword>
<organism evidence="8 9">
    <name type="scientific">Clostridium oceanicum</name>
    <dbReference type="NCBI Taxonomy" id="1543"/>
    <lineage>
        <taxon>Bacteria</taxon>
        <taxon>Bacillati</taxon>
        <taxon>Bacillota</taxon>
        <taxon>Clostridia</taxon>
        <taxon>Eubacteriales</taxon>
        <taxon>Clostridiaceae</taxon>
        <taxon>Clostridium</taxon>
    </lineage>
</organism>
<keyword evidence="2" id="KW-0489">Methyltransferase</keyword>
<dbReference type="InterPro" id="IPR036631">
    <property type="entry name" value="MGMT_N_sf"/>
</dbReference>
<proteinExistence type="predicted"/>
<protein>
    <recommendedName>
        <fullName evidence="7">Methylated-DNA-[protein]-cysteine S-methyltransferase DNA binding domain-containing protein</fullName>
    </recommendedName>
</protein>
<keyword evidence="4" id="KW-0227">DNA damage</keyword>
<dbReference type="SUPFAM" id="SSF46767">
    <property type="entry name" value="Methylated DNA-protein cysteine methyltransferase, C-terminal domain"/>
    <property type="match status" value="1"/>
</dbReference>
<gene>
    <name evidence="8" type="ORF">GCM10008906_32700</name>
</gene>
<dbReference type="InterPro" id="IPR036217">
    <property type="entry name" value="MethylDNA_cys_MeTrfase_DNAb"/>
</dbReference>
<dbReference type="EMBL" id="BAAACG010000017">
    <property type="protein sequence ID" value="GAA0745811.1"/>
    <property type="molecule type" value="Genomic_DNA"/>
</dbReference>
<evidence type="ECO:0000313" key="9">
    <source>
        <dbReference type="Proteomes" id="UP001501510"/>
    </source>
</evidence>
<name>A0ABN1JSN3_9CLOT</name>
<feature type="domain" description="Methylated-DNA-[protein]-cysteine S-methyltransferase DNA binding" evidence="7">
    <location>
        <begin position="36"/>
        <end position="116"/>
    </location>
</feature>
<dbReference type="InterPro" id="IPR036388">
    <property type="entry name" value="WH-like_DNA-bd_sf"/>
</dbReference>
<dbReference type="CDD" id="cd06445">
    <property type="entry name" value="ATase"/>
    <property type="match status" value="1"/>
</dbReference>
<dbReference type="Proteomes" id="UP001501510">
    <property type="component" value="Unassembled WGS sequence"/>
</dbReference>
<comment type="catalytic activity">
    <reaction evidence="6">
        <text>a 6-O-methyl-2'-deoxyguanosine in DNA + L-cysteinyl-[protein] = S-methyl-L-cysteinyl-[protein] + a 2'-deoxyguanosine in DNA</text>
        <dbReference type="Rhea" id="RHEA:24000"/>
        <dbReference type="Rhea" id="RHEA-COMP:10131"/>
        <dbReference type="Rhea" id="RHEA-COMP:10132"/>
        <dbReference type="Rhea" id="RHEA-COMP:11367"/>
        <dbReference type="Rhea" id="RHEA-COMP:11368"/>
        <dbReference type="ChEBI" id="CHEBI:29950"/>
        <dbReference type="ChEBI" id="CHEBI:82612"/>
        <dbReference type="ChEBI" id="CHEBI:85445"/>
        <dbReference type="ChEBI" id="CHEBI:85448"/>
        <dbReference type="EC" id="2.1.1.63"/>
    </reaction>
</comment>
<dbReference type="SUPFAM" id="SSF53155">
    <property type="entry name" value="Methylated DNA-protein cysteine methyltransferase domain"/>
    <property type="match status" value="1"/>
</dbReference>
<dbReference type="InterPro" id="IPR014048">
    <property type="entry name" value="MethylDNA_cys_MeTrfase_DNA-bd"/>
</dbReference>
<evidence type="ECO:0000259" key="7">
    <source>
        <dbReference type="Pfam" id="PF01035"/>
    </source>
</evidence>
<comment type="caution">
    <text evidence="8">The sequence shown here is derived from an EMBL/GenBank/DDBJ whole genome shotgun (WGS) entry which is preliminary data.</text>
</comment>
<sequence>MIENYPQCEQTKIQICEYFNGKRKKFDIKVNIEGTDFQKKVWQSVSDIPYGKIKSYKDIANMIDNPYSMRAVGQANRRNPIPIIVPCHRVIGKSGKLTGYCGDKTYIKEFLIDLENKNNKG</sequence>
<dbReference type="NCBIfam" id="TIGR00589">
    <property type="entry name" value="ogt"/>
    <property type="match status" value="1"/>
</dbReference>
<reference evidence="8 9" key="1">
    <citation type="journal article" date="2019" name="Int. J. Syst. Evol. Microbiol.">
        <title>The Global Catalogue of Microorganisms (GCM) 10K type strain sequencing project: providing services to taxonomists for standard genome sequencing and annotation.</title>
        <authorList>
            <consortium name="The Broad Institute Genomics Platform"/>
            <consortium name="The Broad Institute Genome Sequencing Center for Infectious Disease"/>
            <person name="Wu L."/>
            <person name="Ma J."/>
        </authorList>
    </citation>
    <scope>NUCLEOTIDE SEQUENCE [LARGE SCALE GENOMIC DNA]</scope>
    <source>
        <strain evidence="8 9">JCM 1407</strain>
    </source>
</reference>